<evidence type="ECO:0000313" key="2">
    <source>
        <dbReference type="EMBL" id="KFE70777.1"/>
    </source>
</evidence>
<protein>
    <submittedName>
        <fullName evidence="2">Uncharacterized protein</fullName>
    </submittedName>
</protein>
<dbReference type="EMBL" id="JMCB01000003">
    <property type="protein sequence ID" value="KFE70777.1"/>
    <property type="molecule type" value="Genomic_DNA"/>
</dbReference>
<proteinExistence type="predicted"/>
<evidence type="ECO:0000313" key="3">
    <source>
        <dbReference type="Proteomes" id="UP000028725"/>
    </source>
</evidence>
<gene>
    <name evidence="2" type="ORF">DB31_5819</name>
</gene>
<dbReference type="AlphaFoldDB" id="A0A085WSW4"/>
<accession>A0A085WSW4</accession>
<dbReference type="STRING" id="394096.DB31_5819"/>
<name>A0A085WSW4_9BACT</name>
<keyword evidence="1" id="KW-0175">Coiled coil</keyword>
<dbReference type="Proteomes" id="UP000028725">
    <property type="component" value="Unassembled WGS sequence"/>
</dbReference>
<feature type="coiled-coil region" evidence="1">
    <location>
        <begin position="192"/>
        <end position="244"/>
    </location>
</feature>
<evidence type="ECO:0000256" key="1">
    <source>
        <dbReference type="SAM" id="Coils"/>
    </source>
</evidence>
<reference evidence="2 3" key="1">
    <citation type="submission" date="2014-04" db="EMBL/GenBank/DDBJ databases">
        <title>Genome assembly of Hyalangium minutum DSM 14724.</title>
        <authorList>
            <person name="Sharma G."/>
            <person name="Subramanian S."/>
        </authorList>
    </citation>
    <scope>NUCLEOTIDE SEQUENCE [LARGE SCALE GENOMIC DNA]</scope>
    <source>
        <strain evidence="2 3">DSM 14724</strain>
    </source>
</reference>
<sequence length="528" mass="59156">MAYEARAQELEQRFALFKPTTPEATLSEEDYNRISLALTALLKRREDGLTALGEIAAEKGDRKIADNFRSKLEELSKFMLNGLANLLEGMKTVPPNLTAFRDIAQAEERKFWEGLERLKIGETHDEQMLICNLLEEKAAIYGTHWSNLTQTEKDLLDKERYAAGKLRETIAKMMEEVIPAHTTGVRDALDAASKVEQLKKQINDKFKELLREAVKRVGLDPKKADALLNMVEQQRQNIKEAGEKLGIDPAIMDKILEFTKPGNVFASYVFTALSMVYSPLGGAAKLIGKGAKALQPVAQAYVDQCTAEMLALMGGRKGVIMSFSTVRREATDYVANNGYEKAKQYRETAVRAMQDWENAQATDALKANARTFKARAEDSLTYWVEFMRKVHQAFIDKYKGVLVESISNETIDALADRPFYERWADGIDRLDLDQQLQKLYSGLYEIQGNVDRAFGAFTTFNELPLEGQALLQDTVNRLEREFREPATQEMKDALKTMDAARGRAPATVAKAAARAAKDIAQQAASAGR</sequence>
<comment type="caution">
    <text evidence="2">The sequence shown here is derived from an EMBL/GenBank/DDBJ whole genome shotgun (WGS) entry which is preliminary data.</text>
</comment>
<dbReference type="RefSeq" id="WP_044186020.1">
    <property type="nucleotide sequence ID" value="NZ_JMCB01000003.1"/>
</dbReference>
<keyword evidence="3" id="KW-1185">Reference proteome</keyword>
<organism evidence="2 3">
    <name type="scientific">Hyalangium minutum</name>
    <dbReference type="NCBI Taxonomy" id="394096"/>
    <lineage>
        <taxon>Bacteria</taxon>
        <taxon>Pseudomonadati</taxon>
        <taxon>Myxococcota</taxon>
        <taxon>Myxococcia</taxon>
        <taxon>Myxococcales</taxon>
        <taxon>Cystobacterineae</taxon>
        <taxon>Archangiaceae</taxon>
        <taxon>Hyalangium</taxon>
    </lineage>
</organism>